<gene>
    <name evidence="3" type="ORF">THAOC_37044</name>
</gene>
<dbReference type="SUPFAM" id="SSF50729">
    <property type="entry name" value="PH domain-like"/>
    <property type="match status" value="1"/>
</dbReference>
<sequence length="412" mass="42740">MSNSEDGGAKPPSVQGDVDAAVEDDKPANNSAEEGTAHPQKKRRRQDDDPEASDKSNELNEEGEKRTDPSKRVKVSEPSAASADKGGNLASEDLAAAASSETPPSLNDGKETTKPQTFGSSAKSAVSFGSLSGAAPGFGSLASNGLSFGAGFGAASGFGAVSNASSDNAGGVGMPKAFGSGFGSSSAGFGSVAADAPSGGSGFAGTFAQQKPKEDESPKIFEEDVDTNNGEENETCICQVRAKLYRMVWVQEKRADEGRSADKTPSVPSIKGRLGDLNKAKTDGDDNNEAGNGDQGLQPKGKLVQKEAGKGPVRILKRKPTYNGSGEEDDGNASPARLVQRQETTGGQATKVIVNVRLIPKQCSVNRLGEKFVQLNAPSGKAEVERYLFKLGTVNDAKTFESKLKEMLGVET</sequence>
<feature type="region of interest" description="Disordered" evidence="1">
    <location>
        <begin position="200"/>
        <end position="228"/>
    </location>
</feature>
<feature type="compositionally biased region" description="Basic and acidic residues" evidence="1">
    <location>
        <begin position="52"/>
        <end position="75"/>
    </location>
</feature>
<feature type="region of interest" description="Disordered" evidence="1">
    <location>
        <begin position="254"/>
        <end position="335"/>
    </location>
</feature>
<dbReference type="OrthoDB" id="205128at2759"/>
<protein>
    <recommendedName>
        <fullName evidence="2">RanBD1 domain-containing protein</fullName>
    </recommendedName>
</protein>
<dbReference type="InterPro" id="IPR045255">
    <property type="entry name" value="RanBP1-like"/>
</dbReference>
<feature type="compositionally biased region" description="Low complexity" evidence="1">
    <location>
        <begin position="89"/>
        <end position="101"/>
    </location>
</feature>
<feature type="compositionally biased region" description="Polar residues" evidence="1">
    <location>
        <begin position="114"/>
        <end position="124"/>
    </location>
</feature>
<reference evidence="3 4" key="1">
    <citation type="journal article" date="2012" name="Genome Biol.">
        <title>Genome and low-iron response of an oceanic diatom adapted to chronic iron limitation.</title>
        <authorList>
            <person name="Lommer M."/>
            <person name="Specht M."/>
            <person name="Roy A.S."/>
            <person name="Kraemer L."/>
            <person name="Andreson R."/>
            <person name="Gutowska M.A."/>
            <person name="Wolf J."/>
            <person name="Bergner S.V."/>
            <person name="Schilhabel M.B."/>
            <person name="Klostermeier U.C."/>
            <person name="Beiko R.G."/>
            <person name="Rosenstiel P."/>
            <person name="Hippler M."/>
            <person name="Laroche J."/>
        </authorList>
    </citation>
    <scope>NUCLEOTIDE SEQUENCE [LARGE SCALE GENOMIC DNA]</scope>
    <source>
        <strain evidence="3 4">CCMP1005</strain>
    </source>
</reference>
<feature type="compositionally biased region" description="Basic and acidic residues" evidence="1">
    <location>
        <begin position="273"/>
        <end position="284"/>
    </location>
</feature>
<evidence type="ECO:0000259" key="2">
    <source>
        <dbReference type="PROSITE" id="PS50196"/>
    </source>
</evidence>
<proteinExistence type="predicted"/>
<dbReference type="GO" id="GO:0005096">
    <property type="term" value="F:GTPase activator activity"/>
    <property type="evidence" value="ECO:0007669"/>
    <property type="project" value="TreeGrafter"/>
</dbReference>
<name>K0R6V5_THAOC</name>
<keyword evidence="4" id="KW-1185">Reference proteome</keyword>
<dbReference type="InterPro" id="IPR011993">
    <property type="entry name" value="PH-like_dom_sf"/>
</dbReference>
<dbReference type="eggNOG" id="ENOG502RUK4">
    <property type="taxonomic scope" value="Eukaryota"/>
</dbReference>
<evidence type="ECO:0000256" key="1">
    <source>
        <dbReference type="SAM" id="MobiDB-lite"/>
    </source>
</evidence>
<dbReference type="PANTHER" id="PTHR23138:SF183">
    <property type="entry name" value="RANBD1 DOMAIN-CONTAINING PROTEIN"/>
    <property type="match status" value="1"/>
</dbReference>
<feature type="compositionally biased region" description="Basic and acidic residues" evidence="1">
    <location>
        <begin position="211"/>
        <end position="222"/>
    </location>
</feature>
<dbReference type="InterPro" id="IPR000156">
    <property type="entry name" value="Ran_bind_dom"/>
</dbReference>
<dbReference type="GO" id="GO:0005643">
    <property type="term" value="C:nuclear pore"/>
    <property type="evidence" value="ECO:0007669"/>
    <property type="project" value="TreeGrafter"/>
</dbReference>
<dbReference type="GO" id="GO:0005737">
    <property type="term" value="C:cytoplasm"/>
    <property type="evidence" value="ECO:0007669"/>
    <property type="project" value="TreeGrafter"/>
</dbReference>
<evidence type="ECO:0000313" key="4">
    <source>
        <dbReference type="Proteomes" id="UP000266841"/>
    </source>
</evidence>
<accession>K0R6V5</accession>
<dbReference type="OMA" id="WHEAGIG"/>
<dbReference type="PROSITE" id="PS50196">
    <property type="entry name" value="RANBD1"/>
    <property type="match status" value="1"/>
</dbReference>
<dbReference type="AlphaFoldDB" id="K0R6V5"/>
<feature type="domain" description="RanBD1" evidence="2">
    <location>
        <begin position="215"/>
        <end position="360"/>
    </location>
</feature>
<comment type="caution">
    <text evidence="3">The sequence shown here is derived from an EMBL/GenBank/DDBJ whole genome shotgun (WGS) entry which is preliminary data.</text>
</comment>
<dbReference type="EMBL" id="AGNL01049710">
    <property type="protein sequence ID" value="EJK44416.1"/>
    <property type="molecule type" value="Genomic_DNA"/>
</dbReference>
<dbReference type="Gene3D" id="2.30.29.30">
    <property type="entry name" value="Pleckstrin-homology domain (PH domain)/Phosphotyrosine-binding domain (PTB)"/>
    <property type="match status" value="1"/>
</dbReference>
<dbReference type="Proteomes" id="UP000266841">
    <property type="component" value="Unassembled WGS sequence"/>
</dbReference>
<dbReference type="PANTHER" id="PTHR23138">
    <property type="entry name" value="RAN BINDING PROTEIN"/>
    <property type="match status" value="1"/>
</dbReference>
<feature type="region of interest" description="Disordered" evidence="1">
    <location>
        <begin position="1"/>
        <end position="124"/>
    </location>
</feature>
<organism evidence="3 4">
    <name type="scientific">Thalassiosira oceanica</name>
    <name type="common">Marine diatom</name>
    <dbReference type="NCBI Taxonomy" id="159749"/>
    <lineage>
        <taxon>Eukaryota</taxon>
        <taxon>Sar</taxon>
        <taxon>Stramenopiles</taxon>
        <taxon>Ochrophyta</taxon>
        <taxon>Bacillariophyta</taxon>
        <taxon>Coscinodiscophyceae</taxon>
        <taxon>Thalassiosirophycidae</taxon>
        <taxon>Thalassiosirales</taxon>
        <taxon>Thalassiosiraceae</taxon>
        <taxon>Thalassiosira</taxon>
    </lineage>
</organism>
<evidence type="ECO:0000313" key="3">
    <source>
        <dbReference type="EMBL" id="EJK44416.1"/>
    </source>
</evidence>